<dbReference type="Proteomes" id="UP000199392">
    <property type="component" value="Unassembled WGS sequence"/>
</dbReference>
<accession>A0A1I6RET8</accession>
<organism evidence="2 3">
    <name type="scientific">Alloyangia pacifica</name>
    <dbReference type="NCBI Taxonomy" id="311180"/>
    <lineage>
        <taxon>Bacteria</taxon>
        <taxon>Pseudomonadati</taxon>
        <taxon>Pseudomonadota</taxon>
        <taxon>Alphaproteobacteria</taxon>
        <taxon>Rhodobacterales</taxon>
        <taxon>Roseobacteraceae</taxon>
        <taxon>Alloyangia</taxon>
    </lineage>
</organism>
<dbReference type="EMBL" id="FOZW01000003">
    <property type="protein sequence ID" value="SFS63184.1"/>
    <property type="molecule type" value="Genomic_DNA"/>
</dbReference>
<keyword evidence="3" id="KW-1185">Reference proteome</keyword>
<gene>
    <name evidence="2" type="ORF">SAMN04488050_10337</name>
</gene>
<name>A0A1I6RET8_9RHOB</name>
<evidence type="ECO:0000313" key="2">
    <source>
        <dbReference type="EMBL" id="SFS63184.1"/>
    </source>
</evidence>
<reference evidence="3" key="1">
    <citation type="submission" date="2016-10" db="EMBL/GenBank/DDBJ databases">
        <authorList>
            <person name="Varghese N."/>
            <person name="Submissions S."/>
        </authorList>
    </citation>
    <scope>NUCLEOTIDE SEQUENCE [LARGE SCALE GENOMIC DNA]</scope>
    <source>
        <strain evidence="3">DSM 26894</strain>
    </source>
</reference>
<dbReference type="AlphaFoldDB" id="A0A1I6RET8"/>
<feature type="chain" id="PRO_5011578967" evidence="1">
    <location>
        <begin position="20"/>
        <end position="292"/>
    </location>
</feature>
<evidence type="ECO:0000313" key="3">
    <source>
        <dbReference type="Proteomes" id="UP000199392"/>
    </source>
</evidence>
<proteinExistence type="predicted"/>
<keyword evidence="1" id="KW-0732">Signal</keyword>
<feature type="signal peptide" evidence="1">
    <location>
        <begin position="1"/>
        <end position="19"/>
    </location>
</feature>
<protein>
    <submittedName>
        <fullName evidence="2">Uncharacterized protein</fullName>
    </submittedName>
</protein>
<sequence>MKALTIILVVYLLAGSLSAQQSCDALAPTPSQDVSESFKGEIEGELKGVIGKIAGGALDIDGEYSIIESDTLYKYGDSHRVYVWQRIIYLACVSPDIDIDLNKLFELYLIGPTSTEDGAALKDRMLRGLIVSDDLPVPGDSYSNEWLGEKEFISIPEKVFFGSEILQGSFERYRRLRFDAFEESNGYVDESGVMVAVSKTYYCRTPTKPPVCEFHYNRWRSSLSDMLGVGVGSDSNMRFPVSGGEGRQGSVPAHVSAVLFFGSPWRARLQFARSEADPRISAWVTLLITREI</sequence>
<evidence type="ECO:0000256" key="1">
    <source>
        <dbReference type="SAM" id="SignalP"/>
    </source>
</evidence>